<sequence length="369" mass="40372">MRFLFKTDYDQDIRIAKHSGYYWSYGLLLLVVIAAPFFLESYYIGQMTQLYIIAIAGVGLMLLAGYTGLVSLGHAAFFGIGAYTEAVMTGNGIPLPFMDEPMVFSFLVSMPMAAIFAALAGVVIGIPVLRLTGIYLAIATFAFAIVIEEVLSRWESVTNGYTGLLVESLYVGDLELSDGPPFYFLCLGLLILVILMSINLLRSPTGRAMMAIRDSEISAQSMGVNLARVKTTAFALSAGVTGLAGALFAHKLGFLSPESFTVFQSLELLVLVVVGGIGSLHGAIFGAMFVLALPQGLAILKDYLPTSIAETPGMEPFIFGLILVLVIIFEPYGIYGRWLKIKHYFQMFPVYKRATFKRQKAYMKSERLK</sequence>
<evidence type="ECO:0000256" key="4">
    <source>
        <dbReference type="ARBA" id="ARBA00022989"/>
    </source>
</evidence>
<evidence type="ECO:0000256" key="2">
    <source>
        <dbReference type="ARBA" id="ARBA00022475"/>
    </source>
</evidence>
<dbReference type="EMBL" id="WTVA01000002">
    <property type="protein sequence ID" value="MZR21691.1"/>
    <property type="molecule type" value="Genomic_DNA"/>
</dbReference>
<dbReference type="PANTHER" id="PTHR30482">
    <property type="entry name" value="HIGH-AFFINITY BRANCHED-CHAIN AMINO ACID TRANSPORT SYSTEM PERMEASE"/>
    <property type="match status" value="1"/>
</dbReference>
<evidence type="ECO:0000256" key="5">
    <source>
        <dbReference type="ARBA" id="ARBA00023136"/>
    </source>
</evidence>
<name>A0A845MDE4_9PROT</name>
<feature type="transmembrane region" description="Helical" evidence="6">
    <location>
        <begin position="182"/>
        <end position="201"/>
    </location>
</feature>
<keyword evidence="3 6" id="KW-0812">Transmembrane</keyword>
<keyword evidence="2" id="KW-1003">Cell membrane</keyword>
<dbReference type="AlphaFoldDB" id="A0A845MDE4"/>
<comment type="subcellular location">
    <subcellularLocation>
        <location evidence="1">Cell membrane</location>
        <topology evidence="1">Multi-pass membrane protein</topology>
    </subcellularLocation>
</comment>
<organism evidence="7 8">
    <name type="scientific">Sneathiella chungangensis</name>
    <dbReference type="NCBI Taxonomy" id="1418234"/>
    <lineage>
        <taxon>Bacteria</taxon>
        <taxon>Pseudomonadati</taxon>
        <taxon>Pseudomonadota</taxon>
        <taxon>Alphaproteobacteria</taxon>
        <taxon>Sneathiellales</taxon>
        <taxon>Sneathiellaceae</taxon>
        <taxon>Sneathiella</taxon>
    </lineage>
</organism>
<proteinExistence type="predicted"/>
<dbReference type="Proteomes" id="UP000445696">
    <property type="component" value="Unassembled WGS sequence"/>
</dbReference>
<feature type="transmembrane region" description="Helical" evidence="6">
    <location>
        <begin position="51"/>
        <end position="83"/>
    </location>
</feature>
<dbReference type="Pfam" id="PF02653">
    <property type="entry name" value="BPD_transp_2"/>
    <property type="match status" value="1"/>
</dbReference>
<comment type="caution">
    <text evidence="7">The sequence shown here is derived from an EMBL/GenBank/DDBJ whole genome shotgun (WGS) entry which is preliminary data.</text>
</comment>
<feature type="transmembrane region" description="Helical" evidence="6">
    <location>
        <begin position="268"/>
        <end position="297"/>
    </location>
</feature>
<keyword evidence="5 6" id="KW-0472">Membrane</keyword>
<feature type="transmembrane region" description="Helical" evidence="6">
    <location>
        <begin position="317"/>
        <end position="335"/>
    </location>
</feature>
<dbReference type="GO" id="GO:0015658">
    <property type="term" value="F:branched-chain amino acid transmembrane transporter activity"/>
    <property type="evidence" value="ECO:0007669"/>
    <property type="project" value="InterPro"/>
</dbReference>
<feature type="transmembrane region" description="Helical" evidence="6">
    <location>
        <begin position="103"/>
        <end position="126"/>
    </location>
</feature>
<dbReference type="InterPro" id="IPR043428">
    <property type="entry name" value="LivM-like"/>
</dbReference>
<evidence type="ECO:0000256" key="6">
    <source>
        <dbReference type="SAM" id="Phobius"/>
    </source>
</evidence>
<evidence type="ECO:0000256" key="1">
    <source>
        <dbReference type="ARBA" id="ARBA00004651"/>
    </source>
</evidence>
<accession>A0A845MDE4</accession>
<evidence type="ECO:0000256" key="3">
    <source>
        <dbReference type="ARBA" id="ARBA00022692"/>
    </source>
</evidence>
<dbReference type="GO" id="GO:0005886">
    <property type="term" value="C:plasma membrane"/>
    <property type="evidence" value="ECO:0007669"/>
    <property type="project" value="UniProtKB-SubCell"/>
</dbReference>
<feature type="transmembrane region" description="Helical" evidence="6">
    <location>
        <begin position="20"/>
        <end position="39"/>
    </location>
</feature>
<keyword evidence="4 6" id="KW-1133">Transmembrane helix</keyword>
<evidence type="ECO:0000313" key="7">
    <source>
        <dbReference type="EMBL" id="MZR21691.1"/>
    </source>
</evidence>
<dbReference type="PANTHER" id="PTHR30482:SF20">
    <property type="entry name" value="HIGH-AFFINITY BRANCHED-CHAIN AMINO ACID TRANSPORT SYSTEM PERMEASE PROTEIN LIVM"/>
    <property type="match status" value="1"/>
</dbReference>
<dbReference type="InterPro" id="IPR001851">
    <property type="entry name" value="ABC_transp_permease"/>
</dbReference>
<evidence type="ECO:0000313" key="8">
    <source>
        <dbReference type="Proteomes" id="UP000445696"/>
    </source>
</evidence>
<dbReference type="CDD" id="cd06581">
    <property type="entry name" value="TM_PBP1_LivM_like"/>
    <property type="match status" value="1"/>
</dbReference>
<dbReference type="OrthoDB" id="9804361at2"/>
<gene>
    <name evidence="7" type="ORF">GQF03_05060</name>
</gene>
<reference evidence="7 8" key="1">
    <citation type="journal article" date="2014" name="Int. J. Syst. Evol. Microbiol.">
        <title>Sneathiella chungangensis sp. nov., isolated from a marine sand, and emended description of the genus Sneathiella.</title>
        <authorList>
            <person name="Siamphan C."/>
            <person name="Kim H."/>
            <person name="Lee J.S."/>
            <person name="Kim W."/>
        </authorList>
    </citation>
    <scope>NUCLEOTIDE SEQUENCE [LARGE SCALE GENOMIC DNA]</scope>
    <source>
        <strain evidence="7 8">KCTC 32476</strain>
    </source>
</reference>
<protein>
    <submittedName>
        <fullName evidence="7">Branched-chain amino acid ABC transporter permease</fullName>
    </submittedName>
</protein>
<feature type="transmembrane region" description="Helical" evidence="6">
    <location>
        <begin position="133"/>
        <end position="151"/>
    </location>
</feature>
<keyword evidence="8" id="KW-1185">Reference proteome</keyword>
<dbReference type="RefSeq" id="WP_161338137.1">
    <property type="nucleotide sequence ID" value="NZ_JBHSDG010000001.1"/>
</dbReference>